<accession>A0A4Q1JKB0</accession>
<keyword evidence="1" id="KW-0732">Signal</keyword>
<name>A0A4Q1JKB0_9BACT</name>
<sequence>MIRKLLFVFMALICVNASAQEIQDTSYWKKGGMASLSFSQTSLSSWSGGGDNAISTNARLNLFANYTKAKNAWDNTLNLEYGLLKQGDEGTRKSIDKIDFVTKYGHQASKKWYYSALLDFKTQFAKGYNYGKNEGDPDQKVSNFMAPAYLLLSLGMDYKPNDTFSAYLSPITGKTTFVNDEDLSDAGAFGVDPGDKIRYEFGALAKLTLKKTVAKNVDLKSTLDLFTAYSESFGNIDVNWDLKIDMKVNQFLTASINTTLVYDDDVQYVDKEGVNRGVRIQFKEVLGIGLAYKF</sequence>
<organism evidence="2 3">
    <name type="scientific">Ancylomarina salipaludis</name>
    <dbReference type="NCBI Taxonomy" id="2501299"/>
    <lineage>
        <taxon>Bacteria</taxon>
        <taxon>Pseudomonadati</taxon>
        <taxon>Bacteroidota</taxon>
        <taxon>Bacteroidia</taxon>
        <taxon>Marinilabiliales</taxon>
        <taxon>Marinifilaceae</taxon>
        <taxon>Ancylomarina</taxon>
    </lineage>
</organism>
<dbReference type="RefSeq" id="WP_129255205.1">
    <property type="nucleotide sequence ID" value="NZ_SAXA01000013.1"/>
</dbReference>
<dbReference type="AlphaFoldDB" id="A0A4Q1JKB0"/>
<feature type="chain" id="PRO_5020319320" evidence="1">
    <location>
        <begin position="20"/>
        <end position="294"/>
    </location>
</feature>
<evidence type="ECO:0000313" key="3">
    <source>
        <dbReference type="Proteomes" id="UP000289703"/>
    </source>
</evidence>
<dbReference type="InterPro" id="IPR021428">
    <property type="entry name" value="DUF3078"/>
</dbReference>
<reference evidence="2 3" key="1">
    <citation type="submission" date="2019-01" db="EMBL/GenBank/DDBJ databases">
        <title>Ancylomarina salipaludis sp. nov., isolated from a salt marsh.</title>
        <authorList>
            <person name="Yoon J.-H."/>
        </authorList>
    </citation>
    <scope>NUCLEOTIDE SEQUENCE [LARGE SCALE GENOMIC DNA]</scope>
    <source>
        <strain evidence="2 3">SHSM-M15</strain>
    </source>
</reference>
<proteinExistence type="predicted"/>
<dbReference type="OrthoDB" id="1495718at2"/>
<keyword evidence="3" id="KW-1185">Reference proteome</keyword>
<dbReference type="Proteomes" id="UP000289703">
    <property type="component" value="Unassembled WGS sequence"/>
</dbReference>
<feature type="signal peptide" evidence="1">
    <location>
        <begin position="1"/>
        <end position="19"/>
    </location>
</feature>
<protein>
    <submittedName>
        <fullName evidence="2">DUF3078 domain-containing protein</fullName>
    </submittedName>
</protein>
<evidence type="ECO:0000313" key="2">
    <source>
        <dbReference type="EMBL" id="RXQ90408.1"/>
    </source>
</evidence>
<dbReference type="EMBL" id="SAXA01000013">
    <property type="protein sequence ID" value="RXQ90408.1"/>
    <property type="molecule type" value="Genomic_DNA"/>
</dbReference>
<gene>
    <name evidence="2" type="ORF">EO244_13440</name>
</gene>
<comment type="caution">
    <text evidence="2">The sequence shown here is derived from an EMBL/GenBank/DDBJ whole genome shotgun (WGS) entry which is preliminary data.</text>
</comment>
<dbReference type="Pfam" id="PF11276">
    <property type="entry name" value="DUF3078"/>
    <property type="match status" value="1"/>
</dbReference>
<evidence type="ECO:0000256" key="1">
    <source>
        <dbReference type="SAM" id="SignalP"/>
    </source>
</evidence>